<gene>
    <name evidence="1" type="ORF">DE4585_04763</name>
</gene>
<comment type="caution">
    <text evidence="1">The sequence shown here is derived from an EMBL/GenBank/DDBJ whole genome shotgun (WGS) entry which is preliminary data.</text>
</comment>
<dbReference type="RefSeq" id="WP_134073944.1">
    <property type="nucleotide sequence ID" value="NZ_PECH01000010.1"/>
</dbReference>
<dbReference type="AlphaFoldDB" id="A0A4R8RTL7"/>
<protein>
    <submittedName>
        <fullName evidence="1">Uncharacterized protein</fullName>
    </submittedName>
</protein>
<evidence type="ECO:0000313" key="1">
    <source>
        <dbReference type="EMBL" id="TDZ77369.1"/>
    </source>
</evidence>
<sequence>MIKVLHGLRDKLVSLHGEIERELGQKPTGLAARGLLDALDAQLRTITDVVPADALLTTSMLMNDSEDWIRVSVFVETALRDLSRLIQECGNIVHERKQPFLRLIRRIESEGYEVDGTRFTQVSDGHDWSVDELDSPAVRVQLDAEQIARAEQAAQYQQRLERMDAAIQEIEVEYAERIRKLPKTAPPRPVSGNQIGGPE</sequence>
<proteinExistence type="predicted"/>
<accession>A0A4R8RTL7</accession>
<reference evidence="1 2" key="1">
    <citation type="journal article" date="2019" name="Sci. Rep.">
        <title>Extended insight into the Mycobacterium chelonae-abscessus complex through whole genome sequencing of Mycobacterium salmoniphilum outbreak and Mycobacterium salmoniphilum-like strains.</title>
        <authorList>
            <person name="Behra P.R.K."/>
            <person name="Das S."/>
            <person name="Pettersson B.M.F."/>
            <person name="Shirreff L."/>
            <person name="DuCote T."/>
            <person name="Jacobsson K.G."/>
            <person name="Ennis D.G."/>
            <person name="Kirsebom L.A."/>
        </authorList>
    </citation>
    <scope>NUCLEOTIDE SEQUENCE [LARGE SCALE GENOMIC DNA]</scope>
    <source>
        <strain evidence="1 2">DE 4585</strain>
    </source>
</reference>
<name>A0A4R8RTL7_9MYCO</name>
<dbReference type="Proteomes" id="UP000295117">
    <property type="component" value="Unassembled WGS sequence"/>
</dbReference>
<dbReference type="EMBL" id="PECH01000010">
    <property type="protein sequence ID" value="TDZ77369.1"/>
    <property type="molecule type" value="Genomic_DNA"/>
</dbReference>
<evidence type="ECO:0000313" key="2">
    <source>
        <dbReference type="Proteomes" id="UP000295117"/>
    </source>
</evidence>
<organism evidence="1 2">
    <name type="scientific">Mycobacteroides salmoniphilum</name>
    <dbReference type="NCBI Taxonomy" id="404941"/>
    <lineage>
        <taxon>Bacteria</taxon>
        <taxon>Bacillati</taxon>
        <taxon>Actinomycetota</taxon>
        <taxon>Actinomycetes</taxon>
        <taxon>Mycobacteriales</taxon>
        <taxon>Mycobacteriaceae</taxon>
        <taxon>Mycobacteroides</taxon>
    </lineage>
</organism>